<dbReference type="PROSITE" id="PS00054">
    <property type="entry name" value="RIBOSOMAL_S11"/>
    <property type="match status" value="1"/>
</dbReference>
<evidence type="ECO:0000256" key="9">
    <source>
        <dbReference type="ARBA" id="ARBA00048612"/>
    </source>
</evidence>
<dbReference type="EC" id="2.1.1.320" evidence="11"/>
<evidence type="ECO:0000256" key="1">
    <source>
        <dbReference type="ARBA" id="ARBA00004173"/>
    </source>
</evidence>
<dbReference type="AlphaFoldDB" id="A0AAF5DHY6"/>
<dbReference type="InterPro" id="IPR029063">
    <property type="entry name" value="SAM-dependent_MTases_sf"/>
</dbReference>
<comment type="similarity">
    <text evidence="3 10">Belongs to the universal ribosomal protein uS11 family.</text>
</comment>
<keyword evidence="6 10" id="KW-0689">Ribosomal protein</keyword>
<dbReference type="InterPro" id="IPR038375">
    <property type="entry name" value="NDUFAF7_sf"/>
</dbReference>
<sequence>MSNRKGKVREEQPVISLGPQVREGEIVFGVAHIYASFNDTFVHVTDLSGKETVIKVTGGMKVKADRDESSPYAAMLAAQDVSERCKMVGINALHIKLRATGGTKTKTPGPGAQSALRALARSGMKIGRIEDVTPIPSDCTRRKGGRRGRHFMVFLRSFRQFRCFTTKTLCLNKNSNTNKNNLLEKFIKDKIKVSGPITVYEYMQIASSSASGYYNKFNNDNFKIFGSKGDFITAPEICQIFGESVAIWIYSELTYTGWKKNWQIVECGPGSGELMSQILQTLRKFESLKELSIHLLEVSNSLSEVQEKTLCGSVSEVVNDKSYYRHNKTFDGIDVYWYKLIDDIPENFSIFVCNEFLDALPIHQFERENGKKFKEVYINLNEKNDLVFMQSKGGNIHTEGMIPNYIKERDSIEKYEISPDAGTFITQITQRITCYGGFGIFIDYGHNGERQSFSLRGYKNHKEVENLLKNPGEYDITADVNFEYLKKLVEEDALVFGPITQRDFILSSGGAFRLKMLLRSLGNDENKQKELFDAFNMLVGEEDDKMGLKFKALSIFPKTLKGIMEKRGGYPLGFNKKK</sequence>
<keyword evidence="4 11" id="KW-0489">Methyltransferase</keyword>
<dbReference type="SUPFAM" id="SSF53137">
    <property type="entry name" value="Translational machinery components"/>
    <property type="match status" value="1"/>
</dbReference>
<dbReference type="GO" id="GO:0035243">
    <property type="term" value="F:protein-arginine omega-N symmetric methyltransferase activity"/>
    <property type="evidence" value="ECO:0007669"/>
    <property type="project" value="UniProtKB-EC"/>
</dbReference>
<evidence type="ECO:0000256" key="2">
    <source>
        <dbReference type="ARBA" id="ARBA00005891"/>
    </source>
</evidence>
<dbReference type="FunFam" id="3.30.420.80:FF:000002">
    <property type="entry name" value="40S ribosomal protein S14"/>
    <property type="match status" value="1"/>
</dbReference>
<evidence type="ECO:0000256" key="3">
    <source>
        <dbReference type="ARBA" id="ARBA00006194"/>
    </source>
</evidence>
<dbReference type="Gene3D" id="3.30.420.80">
    <property type="entry name" value="Ribosomal protein S11"/>
    <property type="match status" value="1"/>
</dbReference>
<dbReference type="GO" id="GO:0032259">
    <property type="term" value="P:methylation"/>
    <property type="evidence" value="ECO:0007669"/>
    <property type="project" value="UniProtKB-KW"/>
</dbReference>
<dbReference type="Gene3D" id="3.40.50.12710">
    <property type="match status" value="1"/>
</dbReference>
<dbReference type="PANTHER" id="PTHR12049">
    <property type="entry name" value="PROTEIN ARGININE METHYLTRANSFERASE NDUFAF7, MITOCHONDRIAL"/>
    <property type="match status" value="1"/>
</dbReference>
<name>A0AAF5DHY6_STRER</name>
<dbReference type="HAMAP" id="MF_01310">
    <property type="entry name" value="Ribosomal_uS11"/>
    <property type="match status" value="1"/>
</dbReference>
<dbReference type="SUPFAM" id="SSF53335">
    <property type="entry name" value="S-adenosyl-L-methionine-dependent methyltransferases"/>
    <property type="match status" value="1"/>
</dbReference>
<protein>
    <recommendedName>
        <fullName evidence="11">Protein arginine methyltransferase NDUFAF7</fullName>
        <ecNumber evidence="11">2.1.1.320</ecNumber>
    </recommendedName>
</protein>
<dbReference type="GO" id="GO:0032981">
    <property type="term" value="P:mitochondrial respiratory chain complex I assembly"/>
    <property type="evidence" value="ECO:0007669"/>
    <property type="project" value="TreeGrafter"/>
</dbReference>
<keyword evidence="8 10" id="KW-0687">Ribonucleoprotein</keyword>
<dbReference type="GO" id="GO:0006412">
    <property type="term" value="P:translation"/>
    <property type="evidence" value="ECO:0007669"/>
    <property type="project" value="InterPro"/>
</dbReference>
<keyword evidence="12" id="KW-1185">Reference proteome</keyword>
<dbReference type="InterPro" id="IPR036967">
    <property type="entry name" value="Ribosomal_uS11_sf"/>
</dbReference>
<evidence type="ECO:0000256" key="8">
    <source>
        <dbReference type="ARBA" id="ARBA00023274"/>
    </source>
</evidence>
<comment type="subcellular location">
    <subcellularLocation>
        <location evidence="1 11">Mitochondrion</location>
    </subcellularLocation>
</comment>
<dbReference type="Proteomes" id="UP000035681">
    <property type="component" value="Unplaced"/>
</dbReference>
<dbReference type="InterPro" id="IPR018102">
    <property type="entry name" value="Ribosomal_uS11_CS"/>
</dbReference>
<keyword evidence="7 11" id="KW-0496">Mitochondrion</keyword>
<dbReference type="Pfam" id="PF02636">
    <property type="entry name" value="Methyltransf_28"/>
    <property type="match status" value="1"/>
</dbReference>
<evidence type="ECO:0000256" key="10">
    <source>
        <dbReference type="RuleBase" id="RU003629"/>
    </source>
</evidence>
<evidence type="ECO:0000256" key="6">
    <source>
        <dbReference type="ARBA" id="ARBA00022980"/>
    </source>
</evidence>
<dbReference type="GO" id="GO:0005739">
    <property type="term" value="C:mitochondrion"/>
    <property type="evidence" value="ECO:0007669"/>
    <property type="project" value="UniProtKB-SubCell"/>
</dbReference>
<dbReference type="GO" id="GO:0003735">
    <property type="term" value="F:structural constituent of ribosome"/>
    <property type="evidence" value="ECO:0007669"/>
    <property type="project" value="InterPro"/>
</dbReference>
<evidence type="ECO:0000313" key="13">
    <source>
        <dbReference type="WBParaSite" id="TCONS_00011750.p1"/>
    </source>
</evidence>
<comment type="function">
    <text evidence="11">Arginine methyltransferase involved in the assembly or stability of mitochondrial NADH:ubiquinone oxidoreductase complex (complex I).</text>
</comment>
<dbReference type="InterPro" id="IPR001971">
    <property type="entry name" value="Ribosomal_uS11"/>
</dbReference>
<evidence type="ECO:0000313" key="12">
    <source>
        <dbReference type="Proteomes" id="UP000035681"/>
    </source>
</evidence>
<dbReference type="InterPro" id="IPR003788">
    <property type="entry name" value="NDUFAF7"/>
</dbReference>
<dbReference type="PANTHER" id="PTHR12049:SF7">
    <property type="entry name" value="PROTEIN ARGININE METHYLTRANSFERASE NDUFAF7, MITOCHONDRIAL"/>
    <property type="match status" value="1"/>
</dbReference>
<keyword evidence="5 11" id="KW-0808">Transferase</keyword>
<dbReference type="GO" id="GO:0022626">
    <property type="term" value="C:cytosolic ribosome"/>
    <property type="evidence" value="ECO:0007669"/>
    <property type="project" value="UniProtKB-ARBA"/>
</dbReference>
<proteinExistence type="inferred from homology"/>
<evidence type="ECO:0000256" key="5">
    <source>
        <dbReference type="ARBA" id="ARBA00022679"/>
    </source>
</evidence>
<organism evidence="12 13">
    <name type="scientific">Strongyloides stercoralis</name>
    <name type="common">Threadworm</name>
    <dbReference type="NCBI Taxonomy" id="6248"/>
    <lineage>
        <taxon>Eukaryota</taxon>
        <taxon>Metazoa</taxon>
        <taxon>Ecdysozoa</taxon>
        <taxon>Nematoda</taxon>
        <taxon>Chromadorea</taxon>
        <taxon>Rhabditida</taxon>
        <taxon>Tylenchina</taxon>
        <taxon>Panagrolaimomorpha</taxon>
        <taxon>Strongyloidoidea</taxon>
        <taxon>Strongyloididae</taxon>
        <taxon>Strongyloides</taxon>
    </lineage>
</organism>
<evidence type="ECO:0000256" key="4">
    <source>
        <dbReference type="ARBA" id="ARBA00022603"/>
    </source>
</evidence>
<reference evidence="13" key="1">
    <citation type="submission" date="2024-02" db="UniProtKB">
        <authorList>
            <consortium name="WormBaseParasite"/>
        </authorList>
    </citation>
    <scope>IDENTIFICATION</scope>
</reference>
<accession>A0AAF5DHY6</accession>
<dbReference type="NCBIfam" id="NF007176">
    <property type="entry name" value="PRK09607.1"/>
    <property type="match status" value="1"/>
</dbReference>
<dbReference type="GO" id="GO:1990904">
    <property type="term" value="C:ribonucleoprotein complex"/>
    <property type="evidence" value="ECO:0007669"/>
    <property type="project" value="UniProtKB-KW"/>
</dbReference>
<dbReference type="Pfam" id="PF00411">
    <property type="entry name" value="Ribosomal_S11"/>
    <property type="match status" value="1"/>
</dbReference>
<comment type="catalytic activity">
    <reaction evidence="9 11">
        <text>L-arginyl-[protein] + 2 S-adenosyl-L-methionine = N(omega),N(omega)'-dimethyl-L-arginyl-[protein] + 2 S-adenosyl-L-homocysteine + 2 H(+)</text>
        <dbReference type="Rhea" id="RHEA:48108"/>
        <dbReference type="Rhea" id="RHEA-COMP:10532"/>
        <dbReference type="Rhea" id="RHEA-COMP:11992"/>
        <dbReference type="ChEBI" id="CHEBI:15378"/>
        <dbReference type="ChEBI" id="CHEBI:29965"/>
        <dbReference type="ChEBI" id="CHEBI:57856"/>
        <dbReference type="ChEBI" id="CHEBI:59789"/>
        <dbReference type="ChEBI" id="CHEBI:88221"/>
        <dbReference type="EC" id="2.1.1.320"/>
    </reaction>
</comment>
<dbReference type="WBParaSite" id="TCONS_00011750.p1">
    <property type="protein sequence ID" value="TCONS_00011750.p1"/>
    <property type="gene ID" value="XLOC_006557"/>
</dbReference>
<comment type="similarity">
    <text evidence="2 11">Belongs to the NDUFAF7 family.</text>
</comment>
<evidence type="ECO:0000256" key="11">
    <source>
        <dbReference type="RuleBase" id="RU364114"/>
    </source>
</evidence>
<evidence type="ECO:0000256" key="7">
    <source>
        <dbReference type="ARBA" id="ARBA00023128"/>
    </source>
</evidence>